<protein>
    <submittedName>
        <fullName evidence="1">Uncharacterized protein</fullName>
    </submittedName>
</protein>
<comment type="caution">
    <text evidence="1">The sequence shown here is derived from an EMBL/GenBank/DDBJ whole genome shotgun (WGS) entry which is preliminary data.</text>
</comment>
<name>A0A2G7T871_9FLAO</name>
<reference evidence="1" key="1">
    <citation type="submission" date="2017-10" db="EMBL/GenBank/DDBJ databases">
        <title>Chryseobacterium sp. B5 is a hydrocarbonoclastic and plant growth promoting bacterium.</title>
        <authorList>
            <person name="Thijs S."/>
            <person name="Gkorezis P."/>
            <person name="Van Hamme J."/>
        </authorList>
    </citation>
    <scope>NUCLEOTIDE SEQUENCE</scope>
    <source>
        <strain evidence="1">B5</strain>
    </source>
</reference>
<evidence type="ECO:0000313" key="1">
    <source>
        <dbReference type="EMBL" id="PII36114.1"/>
    </source>
</evidence>
<proteinExistence type="predicted"/>
<dbReference type="AlphaFoldDB" id="A0A2G7T871"/>
<dbReference type="EMBL" id="PEKC01000025">
    <property type="protein sequence ID" value="PII36114.1"/>
    <property type="molecule type" value="Genomic_DNA"/>
</dbReference>
<gene>
    <name evidence="1" type="ORF">CTI11_09305</name>
</gene>
<sequence>MQDLQNTVKRITGRLEPALQEACVNAEVGEQATPISSTPLVRRLNAMATQLRQDCANLQDLERRLAL</sequence>
<organism evidence="1">
    <name type="scientific">Chryseobacterium sp. B5</name>
    <dbReference type="NCBI Taxonomy" id="2050562"/>
    <lineage>
        <taxon>Bacteria</taxon>
        <taxon>Pseudomonadati</taxon>
        <taxon>Bacteroidota</taxon>
        <taxon>Flavobacteriia</taxon>
        <taxon>Flavobacteriales</taxon>
        <taxon>Weeksellaceae</taxon>
        <taxon>Chryseobacterium group</taxon>
        <taxon>Chryseobacterium</taxon>
    </lineage>
</organism>
<accession>A0A2G7T871</accession>